<proteinExistence type="predicted"/>
<dbReference type="RefSeq" id="WP_163800100.1">
    <property type="nucleotide sequence ID" value="NZ_AP022588.1"/>
</dbReference>
<dbReference type="AlphaFoldDB" id="A0A7I7QW96"/>
<dbReference type="Proteomes" id="UP000467193">
    <property type="component" value="Chromosome"/>
</dbReference>
<name>A0A7I7QW96_9MYCO</name>
<accession>A0A7I7QW96</accession>
<dbReference type="EMBL" id="AP022588">
    <property type="protein sequence ID" value="BBY30552.1"/>
    <property type="molecule type" value="Genomic_DNA"/>
</dbReference>
<sequence length="123" mass="13173">MTESHPELTAELRRLAQTLLDTLDPAVRMAAARAASGSPGKCEQVWCPVCAVAALVSGEQHPLLTVVAEHSVSLLAVVRAMTEGLEDTVRTPTDPPRAPSSPEPEPARPRPGHYQHIPIDVDE</sequence>
<keyword evidence="3" id="KW-1185">Reference proteome</keyword>
<organism evidence="2 3">
    <name type="scientific">Mycolicibacterium sediminis</name>
    <dbReference type="NCBI Taxonomy" id="1286180"/>
    <lineage>
        <taxon>Bacteria</taxon>
        <taxon>Bacillati</taxon>
        <taxon>Actinomycetota</taxon>
        <taxon>Actinomycetes</taxon>
        <taxon>Mycobacteriales</taxon>
        <taxon>Mycobacteriaceae</taxon>
        <taxon>Mycolicibacterium</taxon>
    </lineage>
</organism>
<reference evidence="2 3" key="1">
    <citation type="journal article" date="2019" name="Emerg. Microbes Infect.">
        <title>Comprehensive subspecies identification of 175 nontuberculous mycobacteria species based on 7547 genomic profiles.</title>
        <authorList>
            <person name="Matsumoto Y."/>
            <person name="Kinjo T."/>
            <person name="Motooka D."/>
            <person name="Nabeya D."/>
            <person name="Jung N."/>
            <person name="Uechi K."/>
            <person name="Horii T."/>
            <person name="Iida T."/>
            <person name="Fujita J."/>
            <person name="Nakamura S."/>
        </authorList>
    </citation>
    <scope>NUCLEOTIDE SEQUENCE [LARGE SCALE GENOMIC DNA]</scope>
    <source>
        <strain evidence="2 3">JCM 17899</strain>
    </source>
</reference>
<feature type="compositionally biased region" description="Pro residues" evidence="1">
    <location>
        <begin position="93"/>
        <end position="104"/>
    </location>
</feature>
<gene>
    <name evidence="2" type="ORF">MSEDJ_46480</name>
</gene>
<protein>
    <submittedName>
        <fullName evidence="2">Uncharacterized protein</fullName>
    </submittedName>
</protein>
<dbReference type="KEGG" id="msei:MSEDJ_46480"/>
<feature type="region of interest" description="Disordered" evidence="1">
    <location>
        <begin position="84"/>
        <end position="123"/>
    </location>
</feature>
<evidence type="ECO:0000256" key="1">
    <source>
        <dbReference type="SAM" id="MobiDB-lite"/>
    </source>
</evidence>
<evidence type="ECO:0000313" key="2">
    <source>
        <dbReference type="EMBL" id="BBY30552.1"/>
    </source>
</evidence>
<evidence type="ECO:0000313" key="3">
    <source>
        <dbReference type="Proteomes" id="UP000467193"/>
    </source>
</evidence>